<sequence length="114" mass="12989">MHSFSRHYFANCVTASDTAVSRPSQKRCHQTQARYIVFFIVFFSPKPPARRPQTMVAWVSLGGSVAVLTVWCLWDSRSRLDEYLGEYFESLTGFSNNTSGSGCRIKHEDSDRTN</sequence>
<organism evidence="2 3">
    <name type="scientific">Elysia crispata</name>
    <name type="common">lettuce slug</name>
    <dbReference type="NCBI Taxonomy" id="231223"/>
    <lineage>
        <taxon>Eukaryota</taxon>
        <taxon>Metazoa</taxon>
        <taxon>Spiralia</taxon>
        <taxon>Lophotrochozoa</taxon>
        <taxon>Mollusca</taxon>
        <taxon>Gastropoda</taxon>
        <taxon>Heterobranchia</taxon>
        <taxon>Euthyneura</taxon>
        <taxon>Panpulmonata</taxon>
        <taxon>Sacoglossa</taxon>
        <taxon>Placobranchoidea</taxon>
        <taxon>Plakobranchidae</taxon>
        <taxon>Elysia</taxon>
    </lineage>
</organism>
<protein>
    <submittedName>
        <fullName evidence="2">Uncharacterized protein</fullName>
    </submittedName>
</protein>
<feature type="transmembrane region" description="Helical" evidence="1">
    <location>
        <begin position="55"/>
        <end position="74"/>
    </location>
</feature>
<keyword evidence="1" id="KW-0472">Membrane</keyword>
<dbReference type="EMBL" id="JAWDGP010005317">
    <property type="protein sequence ID" value="KAK3757852.1"/>
    <property type="molecule type" value="Genomic_DNA"/>
</dbReference>
<proteinExistence type="predicted"/>
<dbReference type="Proteomes" id="UP001283361">
    <property type="component" value="Unassembled WGS sequence"/>
</dbReference>
<gene>
    <name evidence="2" type="ORF">RRG08_014408</name>
</gene>
<accession>A0AAE0YVK9</accession>
<evidence type="ECO:0000313" key="2">
    <source>
        <dbReference type="EMBL" id="KAK3757852.1"/>
    </source>
</evidence>
<comment type="caution">
    <text evidence="2">The sequence shown here is derived from an EMBL/GenBank/DDBJ whole genome shotgun (WGS) entry which is preliminary data.</text>
</comment>
<name>A0AAE0YVK9_9GAST</name>
<evidence type="ECO:0000313" key="3">
    <source>
        <dbReference type="Proteomes" id="UP001283361"/>
    </source>
</evidence>
<keyword evidence="3" id="KW-1185">Reference proteome</keyword>
<keyword evidence="1" id="KW-0812">Transmembrane</keyword>
<reference evidence="2" key="1">
    <citation type="journal article" date="2023" name="G3 (Bethesda)">
        <title>A reference genome for the long-term kleptoplast-retaining sea slug Elysia crispata morphotype clarki.</title>
        <authorList>
            <person name="Eastman K.E."/>
            <person name="Pendleton A.L."/>
            <person name="Shaikh M.A."/>
            <person name="Suttiyut T."/>
            <person name="Ogas R."/>
            <person name="Tomko P."/>
            <person name="Gavelis G."/>
            <person name="Widhalm J.R."/>
            <person name="Wisecaver J.H."/>
        </authorList>
    </citation>
    <scope>NUCLEOTIDE SEQUENCE</scope>
    <source>
        <strain evidence="2">ECLA1</strain>
    </source>
</reference>
<dbReference type="AlphaFoldDB" id="A0AAE0YVK9"/>
<evidence type="ECO:0000256" key="1">
    <source>
        <dbReference type="SAM" id="Phobius"/>
    </source>
</evidence>
<keyword evidence="1" id="KW-1133">Transmembrane helix</keyword>